<name>A0ABW0Z710_9ACTN</name>
<dbReference type="RefSeq" id="WP_390318603.1">
    <property type="nucleotide sequence ID" value="NZ_JBHSPB010000014.1"/>
</dbReference>
<evidence type="ECO:0000313" key="2">
    <source>
        <dbReference type="EMBL" id="MFC5722844.1"/>
    </source>
</evidence>
<organism evidence="2 3">
    <name type="scientific">Streptomyces gamaensis</name>
    <dbReference type="NCBI Taxonomy" id="1763542"/>
    <lineage>
        <taxon>Bacteria</taxon>
        <taxon>Bacillati</taxon>
        <taxon>Actinomycetota</taxon>
        <taxon>Actinomycetes</taxon>
        <taxon>Kitasatosporales</taxon>
        <taxon>Streptomycetaceae</taxon>
        <taxon>Streptomyces</taxon>
    </lineage>
</organism>
<protein>
    <submittedName>
        <fullName evidence="2">DUF998 domain-containing protein</fullName>
    </submittedName>
</protein>
<dbReference type="EMBL" id="JBHSPB010000014">
    <property type="protein sequence ID" value="MFC5722844.1"/>
    <property type="molecule type" value="Genomic_DNA"/>
</dbReference>
<feature type="transmembrane region" description="Helical" evidence="1">
    <location>
        <begin position="179"/>
        <end position="197"/>
    </location>
</feature>
<feature type="transmembrane region" description="Helical" evidence="1">
    <location>
        <begin position="35"/>
        <end position="58"/>
    </location>
</feature>
<evidence type="ECO:0000256" key="1">
    <source>
        <dbReference type="SAM" id="Phobius"/>
    </source>
</evidence>
<evidence type="ECO:0000313" key="3">
    <source>
        <dbReference type="Proteomes" id="UP001596083"/>
    </source>
</evidence>
<dbReference type="InterPro" id="IPR009339">
    <property type="entry name" value="DUF998"/>
</dbReference>
<accession>A0ABW0Z710</accession>
<comment type="caution">
    <text evidence="2">The sequence shown here is derived from an EMBL/GenBank/DDBJ whole genome shotgun (WGS) entry which is preliminary data.</text>
</comment>
<dbReference type="Pfam" id="PF06197">
    <property type="entry name" value="DUF998"/>
    <property type="match status" value="1"/>
</dbReference>
<feature type="transmembrane region" description="Helical" evidence="1">
    <location>
        <begin position="70"/>
        <end position="89"/>
    </location>
</feature>
<feature type="transmembrane region" description="Helical" evidence="1">
    <location>
        <begin position="120"/>
        <end position="138"/>
    </location>
</feature>
<keyword evidence="3" id="KW-1185">Reference proteome</keyword>
<gene>
    <name evidence="2" type="ORF">ACFP1Z_21995</name>
</gene>
<dbReference type="Proteomes" id="UP001596083">
    <property type="component" value="Unassembled WGS sequence"/>
</dbReference>
<feature type="transmembrane region" description="Helical" evidence="1">
    <location>
        <begin position="150"/>
        <end position="173"/>
    </location>
</feature>
<keyword evidence="1" id="KW-1133">Transmembrane helix</keyword>
<reference evidence="3" key="1">
    <citation type="journal article" date="2019" name="Int. J. Syst. Evol. Microbiol.">
        <title>The Global Catalogue of Microorganisms (GCM) 10K type strain sequencing project: providing services to taxonomists for standard genome sequencing and annotation.</title>
        <authorList>
            <consortium name="The Broad Institute Genomics Platform"/>
            <consortium name="The Broad Institute Genome Sequencing Center for Infectious Disease"/>
            <person name="Wu L."/>
            <person name="Ma J."/>
        </authorList>
    </citation>
    <scope>NUCLEOTIDE SEQUENCE [LARGE SCALE GENOMIC DNA]</scope>
    <source>
        <strain evidence="3">CGMCC 4.7304</strain>
    </source>
</reference>
<sequence length="203" mass="21174">MAYSAWILEYFLDTGLSYSHAFVSELSARDQPYRWLFGGADAVAGVLATAAAAVMLALRPPRDHWATTGWLGLAVFGISTAADVLLFPLDCAVSQSTECRVAEDAGRVSLGHQIHTGTSALAGTGLCTAAVTLSVAVRGKRRLSPLTGPVGRWLVGGLIVATVATLVLVPFAYGHGVPQRAQVGLATCWLVAAGLAVRRATAR</sequence>
<proteinExistence type="predicted"/>
<keyword evidence="1" id="KW-0812">Transmembrane</keyword>
<keyword evidence="1" id="KW-0472">Membrane</keyword>